<sequence>MSLLSTMRNVSHLCFVAPLDAAGIYEIRDLESYTCQQLSVTSDDGDYGSIEFNMNGTEVEGDAASTLNAEVSVILVQSRDSWQFNYSALLILSYGAIFATGLVGNSLVILTLTRNQRGKVATNVFLLNLAISDLLLGVFCMPFTLAGFLLRNFIFGQLMCKVIPFLQGVTVAVNAWTLVMISIERYFAVCEPLKSRGFYASTHAWHSVVIIWIFALTSMTPIFYVNRLQPAGYGRQKCREDWPNPTVESAFTVLLDLLLLVIPLTVMAFAYINITVTLRKGIRENEKGSNEIKLMGPRGIGVVNNKTPENVIEREPRLIVKWCKVQNEDSSDSSFGHVDRPKAANPASSDSSSHSTHDNFSCNDFRAPVQFTNYTPTPREEMIRYLRTNNNEQRMAVRRKVIRMVFVVVLEFFVCWTPIYAINTIASFSKDLLTPLGGVGISLFHLLSYVSSCCNPVTYCFMNKNFCREFKRSISCCDPKYLKFWILRSRERGPEISLTGIRAQTRIEIRDNRRAFCSQRNHTDL</sequence>
<keyword evidence="18" id="KW-1185">Reference proteome</keyword>
<dbReference type="InterPro" id="IPR009126">
    <property type="entry name" value="Cholcskin_rcpt"/>
</dbReference>
<keyword evidence="10 14" id="KW-0675">Receptor</keyword>
<keyword evidence="9" id="KW-1015">Disulfide bond</keyword>
<evidence type="ECO:0000259" key="17">
    <source>
        <dbReference type="PROSITE" id="PS50262"/>
    </source>
</evidence>
<dbReference type="PRINTS" id="PR00237">
    <property type="entry name" value="GPCRRHODOPSN"/>
</dbReference>
<dbReference type="PROSITE" id="PS50262">
    <property type="entry name" value="G_PROTEIN_RECEP_F1_2"/>
    <property type="match status" value="1"/>
</dbReference>
<evidence type="ECO:0000256" key="4">
    <source>
        <dbReference type="ARBA" id="ARBA00022692"/>
    </source>
</evidence>
<dbReference type="InterPro" id="IPR017452">
    <property type="entry name" value="GPCR_Rhodpsn_7TM"/>
</dbReference>
<evidence type="ECO:0000256" key="10">
    <source>
        <dbReference type="ARBA" id="ARBA00023170"/>
    </source>
</evidence>
<feature type="transmembrane region" description="Helical" evidence="16">
    <location>
        <begin position="88"/>
        <end position="112"/>
    </location>
</feature>
<dbReference type="InterPro" id="IPR000276">
    <property type="entry name" value="GPCR_Rhodpsn"/>
</dbReference>
<dbReference type="Pfam" id="PF00001">
    <property type="entry name" value="7tm_1"/>
    <property type="match status" value="1"/>
</dbReference>
<proteinExistence type="inferred from homology"/>
<keyword evidence="12 14" id="KW-0807">Transducer</keyword>
<feature type="region of interest" description="Disordered" evidence="15">
    <location>
        <begin position="329"/>
        <end position="361"/>
    </location>
</feature>
<dbReference type="PRINTS" id="PR01822">
    <property type="entry name" value="CCYSTOKININR"/>
</dbReference>
<feature type="transmembrane region" description="Helical" evidence="16">
    <location>
        <begin position="204"/>
        <end position="225"/>
    </location>
</feature>
<evidence type="ECO:0000256" key="6">
    <source>
        <dbReference type="ARBA" id="ARBA00023040"/>
    </source>
</evidence>
<feature type="transmembrane region" description="Helical" evidence="16">
    <location>
        <begin position="124"/>
        <end position="150"/>
    </location>
</feature>
<dbReference type="SUPFAM" id="SSF81321">
    <property type="entry name" value="Family A G protein-coupled receptor-like"/>
    <property type="match status" value="1"/>
</dbReference>
<keyword evidence="5 16" id="KW-1133">Transmembrane helix</keyword>
<dbReference type="RefSeq" id="XP_028966986.1">
    <property type="nucleotide sequence ID" value="XM_029111153.1"/>
</dbReference>
<evidence type="ECO:0000256" key="3">
    <source>
        <dbReference type="ARBA" id="ARBA00022475"/>
    </source>
</evidence>
<accession>A0AAJ7SF86</accession>
<evidence type="ECO:0000256" key="8">
    <source>
        <dbReference type="ARBA" id="ARBA00023139"/>
    </source>
</evidence>
<dbReference type="PROSITE" id="PS00237">
    <property type="entry name" value="G_PROTEIN_RECEP_F1_1"/>
    <property type="match status" value="1"/>
</dbReference>
<keyword evidence="4 14" id="KW-0812">Transmembrane</keyword>
<dbReference type="KEGG" id="goe:100901871"/>
<keyword evidence="3" id="KW-1003">Cell membrane</keyword>
<comment type="similarity">
    <text evidence="2 14">Belongs to the G-protein coupled receptor 1 family.</text>
</comment>
<reference evidence="19" key="1">
    <citation type="submission" date="2025-08" db="UniProtKB">
        <authorList>
            <consortium name="RefSeq"/>
        </authorList>
    </citation>
    <scope>IDENTIFICATION</scope>
</reference>
<dbReference type="GO" id="GO:0008188">
    <property type="term" value="F:neuropeptide receptor activity"/>
    <property type="evidence" value="ECO:0007669"/>
    <property type="project" value="TreeGrafter"/>
</dbReference>
<feature type="domain" description="G-protein coupled receptors family 1 profile" evidence="17">
    <location>
        <begin position="104"/>
        <end position="459"/>
    </location>
</feature>
<evidence type="ECO:0000256" key="14">
    <source>
        <dbReference type="RuleBase" id="RU000688"/>
    </source>
</evidence>
<dbReference type="PANTHER" id="PTHR24238">
    <property type="entry name" value="G-PROTEIN COUPLED RECEPTOR"/>
    <property type="match status" value="1"/>
</dbReference>
<dbReference type="AlphaFoldDB" id="A0AAJ7SF86"/>
<evidence type="ECO:0000256" key="15">
    <source>
        <dbReference type="SAM" id="MobiDB-lite"/>
    </source>
</evidence>
<evidence type="ECO:0000256" key="7">
    <source>
        <dbReference type="ARBA" id="ARBA00023136"/>
    </source>
</evidence>
<evidence type="ECO:0000313" key="18">
    <source>
        <dbReference type="Proteomes" id="UP000694867"/>
    </source>
</evidence>
<keyword evidence="7 16" id="KW-0472">Membrane</keyword>
<evidence type="ECO:0000256" key="9">
    <source>
        <dbReference type="ARBA" id="ARBA00023157"/>
    </source>
</evidence>
<dbReference type="Gene3D" id="1.20.1070.10">
    <property type="entry name" value="Rhodopsin 7-helix transmembrane proteins"/>
    <property type="match status" value="1"/>
</dbReference>
<evidence type="ECO:0000256" key="11">
    <source>
        <dbReference type="ARBA" id="ARBA00023180"/>
    </source>
</evidence>
<feature type="transmembrane region" description="Helical" evidence="16">
    <location>
        <begin position="401"/>
        <end position="422"/>
    </location>
</feature>
<feature type="transmembrane region" description="Helical" evidence="16">
    <location>
        <begin position="250"/>
        <end position="274"/>
    </location>
</feature>
<protein>
    <submittedName>
        <fullName evidence="19">Cholecystokinin receptor type A</fullName>
    </submittedName>
</protein>
<evidence type="ECO:0000256" key="5">
    <source>
        <dbReference type="ARBA" id="ARBA00022989"/>
    </source>
</evidence>
<evidence type="ECO:0000256" key="13">
    <source>
        <dbReference type="ARBA" id="ARBA00023288"/>
    </source>
</evidence>
<gene>
    <name evidence="19" type="primary">LOC100901871</name>
</gene>
<dbReference type="PANTHER" id="PTHR24238:SF75">
    <property type="entry name" value="CHOLECYSTOKININ-LIKE RECEPTOR AT 17D1-RELATED"/>
    <property type="match status" value="1"/>
</dbReference>
<dbReference type="GeneID" id="100901871"/>
<organism evidence="18 19">
    <name type="scientific">Galendromus occidentalis</name>
    <name type="common">western predatory mite</name>
    <dbReference type="NCBI Taxonomy" id="34638"/>
    <lineage>
        <taxon>Eukaryota</taxon>
        <taxon>Metazoa</taxon>
        <taxon>Ecdysozoa</taxon>
        <taxon>Arthropoda</taxon>
        <taxon>Chelicerata</taxon>
        <taxon>Arachnida</taxon>
        <taxon>Acari</taxon>
        <taxon>Parasitiformes</taxon>
        <taxon>Mesostigmata</taxon>
        <taxon>Gamasina</taxon>
        <taxon>Phytoseioidea</taxon>
        <taxon>Phytoseiidae</taxon>
        <taxon>Typhlodrominae</taxon>
        <taxon>Galendromus</taxon>
    </lineage>
</organism>
<keyword evidence="8" id="KW-0564">Palmitate</keyword>
<name>A0AAJ7SF86_9ACAR</name>
<dbReference type="Proteomes" id="UP000694867">
    <property type="component" value="Unplaced"/>
</dbReference>
<evidence type="ECO:0000313" key="19">
    <source>
        <dbReference type="RefSeq" id="XP_028966986.1"/>
    </source>
</evidence>
<evidence type="ECO:0000256" key="12">
    <source>
        <dbReference type="ARBA" id="ARBA00023224"/>
    </source>
</evidence>
<evidence type="ECO:0000256" key="1">
    <source>
        <dbReference type="ARBA" id="ARBA00004651"/>
    </source>
</evidence>
<feature type="transmembrane region" description="Helical" evidence="16">
    <location>
        <begin position="442"/>
        <end position="462"/>
    </location>
</feature>
<evidence type="ECO:0000256" key="16">
    <source>
        <dbReference type="SAM" id="Phobius"/>
    </source>
</evidence>
<dbReference type="GO" id="GO:0005886">
    <property type="term" value="C:plasma membrane"/>
    <property type="evidence" value="ECO:0007669"/>
    <property type="project" value="UniProtKB-SubCell"/>
</dbReference>
<keyword evidence="11" id="KW-0325">Glycoprotein</keyword>
<keyword evidence="6 14" id="KW-0297">G-protein coupled receptor</keyword>
<comment type="subcellular location">
    <subcellularLocation>
        <location evidence="1">Cell membrane</location>
        <topology evidence="1">Multi-pass membrane protein</topology>
    </subcellularLocation>
</comment>
<feature type="transmembrane region" description="Helical" evidence="16">
    <location>
        <begin position="162"/>
        <end position="183"/>
    </location>
</feature>
<evidence type="ECO:0000256" key="2">
    <source>
        <dbReference type="ARBA" id="ARBA00010663"/>
    </source>
</evidence>
<keyword evidence="13" id="KW-0449">Lipoprotein</keyword>